<protein>
    <submittedName>
        <fullName evidence="1">4-oxalocrotonate tautomerase</fullName>
    </submittedName>
</protein>
<gene>
    <name evidence="1" type="ORF">PAJ_p0205</name>
</gene>
<dbReference type="OrthoDB" id="9804765at2"/>
<evidence type="ECO:0000313" key="2">
    <source>
        <dbReference type="Proteomes" id="UP000006690"/>
    </source>
</evidence>
<name>A0A0H3L3X7_PANAA</name>
<evidence type="ECO:0000313" key="1">
    <source>
        <dbReference type="EMBL" id="BAK14072.1"/>
    </source>
</evidence>
<dbReference type="HOGENOM" id="CLU_148073_0_0_6"/>
<geneLocation type="plasmid" evidence="1 2">
    <name>pEA320</name>
</geneLocation>
<reference evidence="2" key="1">
    <citation type="journal article" date="2012" name="Appl. Microbiol. Biotechnol.">
        <title>The complete genome sequence of Pantoea ananatis AJ13355, an organism with great biotechnological potential.</title>
        <authorList>
            <person name="Hara Y."/>
            <person name="Kadotani N."/>
            <person name="Izui H."/>
            <person name="Katashkina J.I."/>
            <person name="Kuvaeva T.M."/>
            <person name="Andreeva I.G."/>
            <person name="Golubeva L.I."/>
            <person name="Malko D.B."/>
            <person name="Makeev V.J."/>
            <person name="Mashko S.V."/>
            <person name="Kozlov Y.I."/>
        </authorList>
    </citation>
    <scope>NUCLEOTIDE SEQUENCE [LARGE SCALE GENOMIC DNA]</scope>
    <source>
        <strain evidence="2">AJ13355</strain>
        <plasmid evidence="2">Plasmid pEA320</plasmid>
    </source>
</reference>
<dbReference type="KEGG" id="paj:PAJ_p0205"/>
<dbReference type="SUPFAM" id="SSF55331">
    <property type="entry name" value="Tautomerase/MIF"/>
    <property type="match status" value="1"/>
</dbReference>
<dbReference type="InterPro" id="IPR014347">
    <property type="entry name" value="Tautomerase/MIF_sf"/>
</dbReference>
<dbReference type="eggNOG" id="COG1942">
    <property type="taxonomic scope" value="Bacteria"/>
</dbReference>
<keyword evidence="1" id="KW-0614">Plasmid</keyword>
<organism evidence="1 2">
    <name type="scientific">Pantoea ananatis (strain AJ13355)</name>
    <dbReference type="NCBI Taxonomy" id="932677"/>
    <lineage>
        <taxon>Bacteria</taxon>
        <taxon>Pseudomonadati</taxon>
        <taxon>Pseudomonadota</taxon>
        <taxon>Gammaproteobacteria</taxon>
        <taxon>Enterobacterales</taxon>
        <taxon>Erwiniaceae</taxon>
        <taxon>Pantoea</taxon>
    </lineage>
</organism>
<dbReference type="PANTHER" id="PTHR38460">
    <property type="entry name" value="TAUTOMERASE YOLI-RELATED"/>
    <property type="match status" value="1"/>
</dbReference>
<sequence>MPVSHIAISTARFQQWREKISAALQQSLEASFSVPRGDCFQFFDCYDAHSRIFDRHYLCGAEAGRSNDFLLFTITAGKTRNTQQKQAFYQDLTRRLEKSMGIKPHDVMIVLHFTQPEDWSFSHGKMFDLADIPQL</sequence>
<dbReference type="EMBL" id="AP012033">
    <property type="protein sequence ID" value="BAK14072.1"/>
    <property type="molecule type" value="Genomic_DNA"/>
</dbReference>
<dbReference type="Proteomes" id="UP000006690">
    <property type="component" value="Plasmid pEA320"/>
</dbReference>
<dbReference type="Pfam" id="PF14552">
    <property type="entry name" value="Tautomerase_2"/>
    <property type="match status" value="1"/>
</dbReference>
<accession>A0A0H3L3X7</accession>
<dbReference type="RefSeq" id="WP_014333201.1">
    <property type="nucleotide sequence ID" value="NC_017533.1"/>
</dbReference>
<dbReference type="AlphaFoldDB" id="A0A0H3L3X7"/>
<dbReference type="PANTHER" id="PTHR38460:SF1">
    <property type="entry name" value="TAUTOMERASE YOLI-RELATED"/>
    <property type="match status" value="1"/>
</dbReference>
<dbReference type="InterPro" id="IPR037479">
    <property type="entry name" value="Tauto_MSAD"/>
</dbReference>
<proteinExistence type="predicted"/>
<dbReference type="PATRIC" id="fig|932677.3.peg.4598"/>
<dbReference type="Gene3D" id="3.30.429.10">
    <property type="entry name" value="Macrophage Migration Inhibitory Factor"/>
    <property type="match status" value="1"/>
</dbReference>